<dbReference type="AlphaFoldDB" id="A0A6A6RZ98"/>
<organism evidence="2 3">
    <name type="scientific">Massarina eburnea CBS 473.64</name>
    <dbReference type="NCBI Taxonomy" id="1395130"/>
    <lineage>
        <taxon>Eukaryota</taxon>
        <taxon>Fungi</taxon>
        <taxon>Dikarya</taxon>
        <taxon>Ascomycota</taxon>
        <taxon>Pezizomycotina</taxon>
        <taxon>Dothideomycetes</taxon>
        <taxon>Pleosporomycetidae</taxon>
        <taxon>Pleosporales</taxon>
        <taxon>Massarineae</taxon>
        <taxon>Massarinaceae</taxon>
        <taxon>Massarina</taxon>
    </lineage>
</organism>
<dbReference type="EMBL" id="MU006786">
    <property type="protein sequence ID" value="KAF2639538.1"/>
    <property type="molecule type" value="Genomic_DNA"/>
</dbReference>
<feature type="region of interest" description="Disordered" evidence="1">
    <location>
        <begin position="351"/>
        <end position="384"/>
    </location>
</feature>
<name>A0A6A6RZ98_9PLEO</name>
<reference evidence="2" key="1">
    <citation type="journal article" date="2020" name="Stud. Mycol.">
        <title>101 Dothideomycetes genomes: a test case for predicting lifestyles and emergence of pathogens.</title>
        <authorList>
            <person name="Haridas S."/>
            <person name="Albert R."/>
            <person name="Binder M."/>
            <person name="Bloem J."/>
            <person name="Labutti K."/>
            <person name="Salamov A."/>
            <person name="Andreopoulos B."/>
            <person name="Baker S."/>
            <person name="Barry K."/>
            <person name="Bills G."/>
            <person name="Bluhm B."/>
            <person name="Cannon C."/>
            <person name="Castanera R."/>
            <person name="Culley D."/>
            <person name="Daum C."/>
            <person name="Ezra D."/>
            <person name="Gonzalez J."/>
            <person name="Henrissat B."/>
            <person name="Kuo A."/>
            <person name="Liang C."/>
            <person name="Lipzen A."/>
            <person name="Lutzoni F."/>
            <person name="Magnuson J."/>
            <person name="Mondo S."/>
            <person name="Nolan M."/>
            <person name="Ohm R."/>
            <person name="Pangilinan J."/>
            <person name="Park H.-J."/>
            <person name="Ramirez L."/>
            <person name="Alfaro M."/>
            <person name="Sun H."/>
            <person name="Tritt A."/>
            <person name="Yoshinaga Y."/>
            <person name="Zwiers L.-H."/>
            <person name="Turgeon B."/>
            <person name="Goodwin S."/>
            <person name="Spatafora J."/>
            <person name="Crous P."/>
            <person name="Grigoriev I."/>
        </authorList>
    </citation>
    <scope>NUCLEOTIDE SEQUENCE</scope>
    <source>
        <strain evidence="2">CBS 473.64</strain>
    </source>
</reference>
<evidence type="ECO:0000313" key="3">
    <source>
        <dbReference type="Proteomes" id="UP000799753"/>
    </source>
</evidence>
<dbReference type="Proteomes" id="UP000799753">
    <property type="component" value="Unassembled WGS sequence"/>
</dbReference>
<evidence type="ECO:0000313" key="2">
    <source>
        <dbReference type="EMBL" id="KAF2639538.1"/>
    </source>
</evidence>
<proteinExistence type="predicted"/>
<feature type="region of interest" description="Disordered" evidence="1">
    <location>
        <begin position="101"/>
        <end position="132"/>
    </location>
</feature>
<accession>A0A6A6RZ98</accession>
<feature type="compositionally biased region" description="Acidic residues" evidence="1">
    <location>
        <begin position="105"/>
        <end position="132"/>
    </location>
</feature>
<evidence type="ECO:0000256" key="1">
    <source>
        <dbReference type="SAM" id="MobiDB-lite"/>
    </source>
</evidence>
<keyword evidence="3" id="KW-1185">Reference proteome</keyword>
<feature type="compositionally biased region" description="Acidic residues" evidence="1">
    <location>
        <begin position="354"/>
        <end position="384"/>
    </location>
</feature>
<gene>
    <name evidence="2" type="ORF">P280DRAFT_526966</name>
</gene>
<sequence length="384" mass="41053">MELLAEEISLEVESEEFPVRDDVVLSTTMDELEGVTEVLEIGTSVVNDDEEEGVIVGLVDVSLLLEVASGLEDESGSDEVGSGELEGVAGGLQGLKISTFHPESEDSWSEELETSEAELEDATSLDDDDEESVDVEGTSVEVIGTVFELADTVSLDDDKSVDMDSISVELIDDVSGVEDITSLDDDKSVDVEGTSVEVKEVSELEDVASLKEDDKSVKAEGTSVEVEEESGVEMELGGIEELELFVILLELDATSEDDDNVDTLEEARPESVELTEALVLLLEESSVVLEGSSTLLEGSSLEFKGALVLFEDAPVLLRDVPMLLDDAPVLLLMSGAITLLVPGGTLVELPPNPDEPELAEEELDDGDVVDPTDELDDESIAYAY</sequence>
<protein>
    <submittedName>
        <fullName evidence="2">Uncharacterized protein</fullName>
    </submittedName>
</protein>